<dbReference type="EMBL" id="MT840185">
    <property type="protein sequence ID" value="QNL31479.1"/>
    <property type="molecule type" value="Genomic_DNA"/>
</dbReference>
<accession>A0A7G9A406</accession>
<evidence type="ECO:0000313" key="1">
    <source>
        <dbReference type="EMBL" id="QNL31479.1"/>
    </source>
</evidence>
<organism evidence="1">
    <name type="scientific">Bacteriophage sp</name>
    <dbReference type="NCBI Taxonomy" id="38018"/>
    <lineage>
        <taxon>Viruses</taxon>
    </lineage>
</organism>
<protein>
    <submittedName>
        <fullName evidence="1">Uncharacterized protein</fullName>
    </submittedName>
</protein>
<name>A0A7G9A406_9VIRU</name>
<proteinExistence type="predicted"/>
<reference evidence="1" key="1">
    <citation type="submission" date="2020-07" db="EMBL/GenBank/DDBJ databases">
        <title>Dissolved microcystin release linked to lysis of a Microcystis spp. bloom in Lake Erie (USA) attributed to a novel cyanophage.</title>
        <authorList>
            <person name="McKindles K.M."/>
            <person name="Manes M.A."/>
            <person name="DeMarco J.R."/>
            <person name="McClure A."/>
            <person name="McKay R.M."/>
            <person name="Davis T.W."/>
            <person name="Bullerjahn G.S."/>
        </authorList>
    </citation>
    <scope>NUCLEOTIDE SEQUENCE</scope>
</reference>
<sequence>MLQDIAHYRLSFLKMTELRKLASEYGLPTQRWNRTILIAELSKVIDWTTLPKPKTTVDWFKF</sequence>